<evidence type="ECO:0000313" key="4">
    <source>
        <dbReference type="Proteomes" id="UP000319142"/>
    </source>
</evidence>
<dbReference type="InterPro" id="IPR001709">
    <property type="entry name" value="Flavoprot_Pyr_Nucl_cyt_Rdtase"/>
</dbReference>
<dbReference type="InterPro" id="IPR017927">
    <property type="entry name" value="FAD-bd_FR_type"/>
</dbReference>
<gene>
    <name evidence="3" type="ORF">FHK81_11200</name>
</gene>
<dbReference type="RefSeq" id="WP_273133844.1">
    <property type="nucleotide sequence ID" value="NZ_VMRX01000030.1"/>
</dbReference>
<comment type="cofactor">
    <cofactor evidence="1">
        <name>[2Fe-2S] cluster</name>
        <dbReference type="ChEBI" id="CHEBI:190135"/>
    </cofactor>
</comment>
<dbReference type="InterPro" id="IPR008333">
    <property type="entry name" value="Cbr1-like_FAD-bd_dom"/>
</dbReference>
<dbReference type="InterPro" id="IPR001041">
    <property type="entry name" value="2Fe-2S_ferredoxin-type"/>
</dbReference>
<dbReference type="AlphaFoldDB" id="A0A558B802"/>
<evidence type="ECO:0000259" key="2">
    <source>
        <dbReference type="PROSITE" id="PS51384"/>
    </source>
</evidence>
<dbReference type="CDD" id="cd06216">
    <property type="entry name" value="FNR_iron_sulfur_binding_2"/>
    <property type="match status" value="1"/>
</dbReference>
<dbReference type="GO" id="GO:0016491">
    <property type="term" value="F:oxidoreductase activity"/>
    <property type="evidence" value="ECO:0007669"/>
    <property type="project" value="InterPro"/>
</dbReference>
<dbReference type="PANTHER" id="PTHR47354:SF3">
    <property type="entry name" value="OXIDOREDUCTASE-RELATED"/>
    <property type="match status" value="1"/>
</dbReference>
<dbReference type="GO" id="GO:0051536">
    <property type="term" value="F:iron-sulfur cluster binding"/>
    <property type="evidence" value="ECO:0007669"/>
    <property type="project" value="InterPro"/>
</dbReference>
<dbReference type="InterPro" id="IPR050415">
    <property type="entry name" value="MRET"/>
</dbReference>
<proteinExistence type="predicted"/>
<dbReference type="Gene3D" id="2.40.30.10">
    <property type="entry name" value="Translation factors"/>
    <property type="match status" value="1"/>
</dbReference>
<protein>
    <submittedName>
        <fullName evidence="3">Ferredoxin reductase</fullName>
    </submittedName>
</protein>
<name>A0A558B802_9GAMM</name>
<organism evidence="3 4">
    <name type="scientific">Marinobacter vinifirmus</name>
    <dbReference type="NCBI Taxonomy" id="355591"/>
    <lineage>
        <taxon>Bacteria</taxon>
        <taxon>Pseudomonadati</taxon>
        <taxon>Pseudomonadota</taxon>
        <taxon>Gammaproteobacteria</taxon>
        <taxon>Pseudomonadales</taxon>
        <taxon>Marinobacteraceae</taxon>
        <taxon>Marinobacter</taxon>
    </lineage>
</organism>
<dbReference type="Pfam" id="PF00111">
    <property type="entry name" value="Fer2"/>
    <property type="match status" value="1"/>
</dbReference>
<dbReference type="Pfam" id="PF00970">
    <property type="entry name" value="FAD_binding_6"/>
    <property type="match status" value="1"/>
</dbReference>
<dbReference type="InterPro" id="IPR012675">
    <property type="entry name" value="Beta-grasp_dom_sf"/>
</dbReference>
<dbReference type="Proteomes" id="UP000319142">
    <property type="component" value="Unassembled WGS sequence"/>
</dbReference>
<dbReference type="SUPFAM" id="SSF54292">
    <property type="entry name" value="2Fe-2S ferredoxin-like"/>
    <property type="match status" value="1"/>
</dbReference>
<accession>A0A558B802</accession>
<evidence type="ECO:0000313" key="3">
    <source>
        <dbReference type="EMBL" id="TVT32628.1"/>
    </source>
</evidence>
<dbReference type="Gene3D" id="3.10.20.30">
    <property type="match status" value="1"/>
</dbReference>
<dbReference type="InterPro" id="IPR036010">
    <property type="entry name" value="2Fe-2S_ferredoxin-like_sf"/>
</dbReference>
<evidence type="ECO:0000256" key="1">
    <source>
        <dbReference type="ARBA" id="ARBA00034078"/>
    </source>
</evidence>
<dbReference type="InterPro" id="IPR039261">
    <property type="entry name" value="FNR_nucleotide-bd"/>
</dbReference>
<dbReference type="Pfam" id="PF00175">
    <property type="entry name" value="NAD_binding_1"/>
    <property type="match status" value="1"/>
</dbReference>
<sequence length="368" mass="39968">MLARLTQTKALHWLGRQLLNRDDPAAWLDPLARAINPMWVQEYTPARVERIMAETADTKTFVLKPASRWTGFDAGQHVNICTEIDGIRRTRTFSLSSSPELWHKQGLITLTIKRLPGGLVTNWLHDSLSEGDTLGLADAFGEFLVPQPAKPVLFIAGGSGITPVLSQLETMAASHYPAPVTLLYFVRTGNDIIGREKLEAIAARYPGLTLNIIATHEGKEPRFLCDADLEAIDGLKEREAYLCGPKGLMDLATELLQQRGLAESQMHSTFFAPPAPAALDNDQLGGEVSFTRSSVNVGSEGDANLLEIAEAAGLKPRYGCRMGICHQCSCRKTSGTVVNRLTGKVSGPGEESVQLCVSVPRGPVQIDV</sequence>
<dbReference type="Gene3D" id="3.40.50.80">
    <property type="entry name" value="Nucleotide-binding domain of ferredoxin-NADP reductase (FNR) module"/>
    <property type="match status" value="1"/>
</dbReference>
<reference evidence="3 4" key="1">
    <citation type="submission" date="2019-07" db="EMBL/GenBank/DDBJ databases">
        <title>The pathways for chlorine oxyanion respiration interact through the shared metabolite chlorate.</title>
        <authorList>
            <person name="Barnum T.P."/>
            <person name="Cheng Y."/>
            <person name="Hill K.A."/>
            <person name="Lucas L.N."/>
            <person name="Carlson H.K."/>
            <person name="Coates J.D."/>
        </authorList>
    </citation>
    <scope>NUCLEOTIDE SEQUENCE [LARGE SCALE GENOMIC DNA]</scope>
    <source>
        <strain evidence="3">UCB</strain>
    </source>
</reference>
<dbReference type="PRINTS" id="PR00371">
    <property type="entry name" value="FPNCR"/>
</dbReference>
<feature type="domain" description="FAD-binding FR-type" evidence="2">
    <location>
        <begin position="41"/>
        <end position="146"/>
    </location>
</feature>
<dbReference type="SUPFAM" id="SSF52343">
    <property type="entry name" value="Ferredoxin reductase-like, C-terminal NADP-linked domain"/>
    <property type="match status" value="1"/>
</dbReference>
<comment type="caution">
    <text evidence="3">The sequence shown here is derived from an EMBL/GenBank/DDBJ whole genome shotgun (WGS) entry which is preliminary data.</text>
</comment>
<dbReference type="InterPro" id="IPR017938">
    <property type="entry name" value="Riboflavin_synthase-like_b-brl"/>
</dbReference>
<dbReference type="InterPro" id="IPR001433">
    <property type="entry name" value="OxRdtase_FAD/NAD-bd"/>
</dbReference>
<dbReference type="PANTHER" id="PTHR47354">
    <property type="entry name" value="NADH OXIDOREDUCTASE HCR"/>
    <property type="match status" value="1"/>
</dbReference>
<dbReference type="PROSITE" id="PS51384">
    <property type="entry name" value="FAD_FR"/>
    <property type="match status" value="1"/>
</dbReference>
<dbReference type="EMBL" id="VMRX01000030">
    <property type="protein sequence ID" value="TVT32628.1"/>
    <property type="molecule type" value="Genomic_DNA"/>
</dbReference>
<dbReference type="PRINTS" id="PR00410">
    <property type="entry name" value="PHEHYDRXLASE"/>
</dbReference>
<dbReference type="SUPFAM" id="SSF63380">
    <property type="entry name" value="Riboflavin synthase domain-like"/>
    <property type="match status" value="1"/>
</dbReference>
<dbReference type="CDD" id="cd00207">
    <property type="entry name" value="fer2"/>
    <property type="match status" value="1"/>
</dbReference>